<organism evidence="3 4">
    <name type="scientific">Gimesia panareensis</name>
    <dbReference type="NCBI Taxonomy" id="2527978"/>
    <lineage>
        <taxon>Bacteria</taxon>
        <taxon>Pseudomonadati</taxon>
        <taxon>Planctomycetota</taxon>
        <taxon>Planctomycetia</taxon>
        <taxon>Planctomycetales</taxon>
        <taxon>Planctomycetaceae</taxon>
        <taxon>Gimesia</taxon>
    </lineage>
</organism>
<gene>
    <name evidence="3" type="ORF">Pan153_35240</name>
</gene>
<feature type="domain" description="DUF1559" evidence="1">
    <location>
        <begin position="107"/>
        <end position="232"/>
    </location>
</feature>
<dbReference type="RefSeq" id="WP_145110203.1">
    <property type="nucleotide sequence ID" value="NZ_CP036277.1"/>
</dbReference>
<accession>A0A518A8G1</accession>
<evidence type="ECO:0000259" key="2">
    <source>
        <dbReference type="Pfam" id="PF14237"/>
    </source>
</evidence>
<protein>
    <submittedName>
        <fullName evidence="3">Uncharacterized protein</fullName>
    </submittedName>
</protein>
<dbReference type="OrthoDB" id="285651at2"/>
<sequence>MADWYLKRDEENTGPFSDQELEALLITGGITQEDQIRQETDRDFFPADCLPEQFSHPWGNGSTPEITRRRFDPVPLVFILLIVLGVMIPLLDSHFSSTSGRPRSVTKSNLKQIGLALHNYHEQHSTFPPGAITNRQNRPLQSWQALILPFLDQEGIYKRIDLQQAWDSPVNRPPFQQEIPVYLSPKTRQTRSPDGYALSHFAGNRLVLKQNAGMNILESITDGMSNTIMAMELGEKFKPWGDPTSLTLPTAVIGPGKKSLSQGGNHVLLGDGSVRFISQDIDPAILKALSTPDGGEPIDDF</sequence>
<dbReference type="InterPro" id="IPR027558">
    <property type="entry name" value="Pre_pil_HX9DG_C"/>
</dbReference>
<dbReference type="InterPro" id="IPR011453">
    <property type="entry name" value="DUF1559"/>
</dbReference>
<accession>A0A518FR90</accession>
<dbReference type="PANTHER" id="PTHR30093:SF2">
    <property type="entry name" value="TYPE II SECRETION SYSTEM PROTEIN H"/>
    <property type="match status" value="1"/>
</dbReference>
<name>A0A518A8G1_9PLAN</name>
<dbReference type="Proteomes" id="UP000320839">
    <property type="component" value="Chromosome"/>
</dbReference>
<evidence type="ECO:0000313" key="4">
    <source>
        <dbReference type="Proteomes" id="UP000320839"/>
    </source>
</evidence>
<dbReference type="Pfam" id="PF14237">
    <property type="entry name" value="GYF_2"/>
    <property type="match status" value="1"/>
</dbReference>
<feature type="domain" description="GYF" evidence="2">
    <location>
        <begin position="4"/>
        <end position="52"/>
    </location>
</feature>
<dbReference type="EMBL" id="CP036317">
    <property type="protein sequence ID" value="QDV18863.1"/>
    <property type="molecule type" value="Genomic_DNA"/>
</dbReference>
<dbReference type="PANTHER" id="PTHR30093">
    <property type="entry name" value="GENERAL SECRETION PATHWAY PROTEIN G"/>
    <property type="match status" value="1"/>
</dbReference>
<reference evidence="3 4" key="1">
    <citation type="submission" date="2019-02" db="EMBL/GenBank/DDBJ databases">
        <title>Deep-cultivation of Planctomycetes and their phenomic and genomic characterization uncovers novel biology.</title>
        <authorList>
            <person name="Wiegand S."/>
            <person name="Jogler M."/>
            <person name="Boedeker C."/>
            <person name="Pinto D."/>
            <person name="Vollmers J."/>
            <person name="Rivas-Marin E."/>
            <person name="Kohn T."/>
            <person name="Peeters S.H."/>
            <person name="Heuer A."/>
            <person name="Rast P."/>
            <person name="Oberbeckmann S."/>
            <person name="Bunk B."/>
            <person name="Jeske O."/>
            <person name="Meyerdierks A."/>
            <person name="Storesund J.E."/>
            <person name="Kallscheuer N."/>
            <person name="Luecker S."/>
            <person name="Lage O.M."/>
            <person name="Pohl T."/>
            <person name="Merkel B.J."/>
            <person name="Hornburger P."/>
            <person name="Mueller R.-W."/>
            <person name="Bruemmer F."/>
            <person name="Labrenz M."/>
            <person name="Spormann A.M."/>
            <person name="Op den Camp H."/>
            <person name="Overmann J."/>
            <person name="Amann R."/>
            <person name="Jetten M.S.M."/>
            <person name="Mascher T."/>
            <person name="Medema M.H."/>
            <person name="Devos D.P."/>
            <person name="Kaster A.-K."/>
            <person name="Ovreas L."/>
            <person name="Rohde M."/>
            <person name="Galperin M.Y."/>
            <person name="Jogler C."/>
        </authorList>
    </citation>
    <scope>NUCLEOTIDE SEQUENCE [LARGE SCALE GENOMIC DNA]</scope>
    <source>
        <strain evidence="3 4">Pan153</strain>
    </source>
</reference>
<dbReference type="NCBIfam" id="TIGR04294">
    <property type="entry name" value="pre_pil_HX9DG"/>
    <property type="match status" value="1"/>
</dbReference>
<dbReference type="InterPro" id="IPR025640">
    <property type="entry name" value="GYF_2"/>
</dbReference>
<dbReference type="AlphaFoldDB" id="A0A518A8G1"/>
<evidence type="ECO:0000313" key="3">
    <source>
        <dbReference type="EMBL" id="QDV18863.1"/>
    </source>
</evidence>
<dbReference type="Pfam" id="PF07596">
    <property type="entry name" value="SBP_bac_10"/>
    <property type="match status" value="1"/>
</dbReference>
<evidence type="ECO:0000259" key="1">
    <source>
        <dbReference type="Pfam" id="PF07596"/>
    </source>
</evidence>
<proteinExistence type="predicted"/>